<comment type="similarity">
    <text evidence="2">Belongs to the importin beta family.</text>
</comment>
<dbReference type="KEGG" id="pchm:VFPPC_04513"/>
<dbReference type="RefSeq" id="XP_018145114.1">
    <property type="nucleotide sequence ID" value="XM_018283858.1"/>
</dbReference>
<dbReference type="InterPro" id="IPR016024">
    <property type="entry name" value="ARM-type_fold"/>
</dbReference>
<dbReference type="STRING" id="1380566.A0A179FRM4"/>
<name>A0A179FRM4_METCM</name>
<accession>A0A179FRM4</accession>
<dbReference type="SUPFAM" id="SSF48371">
    <property type="entry name" value="ARM repeat"/>
    <property type="match status" value="1"/>
</dbReference>
<dbReference type="GO" id="GO:0005737">
    <property type="term" value="C:cytoplasm"/>
    <property type="evidence" value="ECO:0007669"/>
    <property type="project" value="TreeGrafter"/>
</dbReference>
<reference evidence="5 6" key="1">
    <citation type="journal article" date="2016" name="PLoS Pathog.">
        <title>Biosynthesis of antibiotic leucinostatins in bio-control fungus Purpureocillium lilacinum and their inhibition on phytophthora revealed by genome mining.</title>
        <authorList>
            <person name="Wang G."/>
            <person name="Liu Z."/>
            <person name="Lin R."/>
            <person name="Li E."/>
            <person name="Mao Z."/>
            <person name="Ling J."/>
            <person name="Yang Y."/>
            <person name="Yin W.B."/>
            <person name="Xie B."/>
        </authorList>
    </citation>
    <scope>NUCLEOTIDE SEQUENCE [LARGE SCALE GENOMIC DNA]</scope>
    <source>
        <strain evidence="5">170</strain>
    </source>
</reference>
<dbReference type="GeneID" id="28847852"/>
<sequence length="1022" mass="113082">MEDNALPWSLDRVESLISSLYEPGDPDAIAKAQALLAAFQSTPQAWALAHELLRKPDEKGRFFGALTIIVKLNKERHALPYAPGTVSWPRLIVCHSSLLSEENAQELLEHLIGWYGDSFDSSNGPLVPRKLSAALATFFLHFHHLWPRFIRHVTICLISGKYCDPFSIPSSVDIASLFDRLDPVKLKAVLWVVTSIMEDVVRVDWNTGSRLNMYDSVVLEVSDATALLANGLTESQPSEVGNDSMKCLQSWIFFAQKISSRDNHVVSHLRDLMASVIESLTSNYRFDTSAELLVDVLSTYPALLSDDHFNLLATLLVSPWADERYRCLLQPDRGFDSVLFGQLLLAFGEEKCQWLMQSDDPRSRALLSKLCGLLGSDGYPATENSIFVPAVEFWSTFTENMSDVVHLDNPSRTPWADAALLHVQEAVSMACHKITYPPSAELSQWDASDRSGFSDARKDVIDLLQSAYALCGHQLVSTFSGLILSAVDDSAWLQLETAAFCLAGLSDCATDDSRLDQALKTVFGSSLFSILSSPDNDIPVRTKQTCLHLVEQYTEYFERNIPSLAPALRLLFTMLGNSSMVASASRTILRLCSSCRYHLHSEAYGFLHEFQALVERQVLDCISSERILASIASIAQAVPDAHRKYTTCSKLLEFIEDDSACAKQLAQLQPSTKVPCYSQRCMENSADESPGLHIALKTLRCLIGVGKGFQSPTESAIDLDVGKASFIGYDGQLERLHKQIMKIIMDIEAAFGSNTEISELVCAVLRCGFSESEPGPFVLGLEDVTCFLVHHNEHVPRPGLFVSAACSFLSSLHLRGKPDIQELYTALLLWVVRLLRQLPNPEHDPELSQNSIDFVCRLLAKSPTTLLALQPATEAEFFFLFTIQVLDGSEPLPKGAAAEFWATFTALKSDQSGVSDATKQAMETLGPLLCQSLARNVGGRASRSELDKLSEPIKRLLSRYPLAKEWLEAGLNHSSFPSGKVTLEQKALFVKKLVSLRGSRATNQIVRDFWLSSRGSNFAYAS</sequence>
<comment type="subcellular location">
    <subcellularLocation>
        <location evidence="1">Nucleus</location>
    </subcellularLocation>
</comment>
<dbReference type="GO" id="GO:0006606">
    <property type="term" value="P:protein import into nucleus"/>
    <property type="evidence" value="ECO:0007669"/>
    <property type="project" value="TreeGrafter"/>
</dbReference>
<dbReference type="PANTHER" id="PTHR12363:SF33">
    <property type="entry name" value="IMPORTIN-13"/>
    <property type="match status" value="1"/>
</dbReference>
<evidence type="ECO:0000313" key="6">
    <source>
        <dbReference type="Proteomes" id="UP000078397"/>
    </source>
</evidence>
<dbReference type="InterPro" id="IPR011989">
    <property type="entry name" value="ARM-like"/>
</dbReference>
<keyword evidence="3" id="KW-0813">Transport</keyword>
<proteinExistence type="inferred from homology"/>
<dbReference type="OrthoDB" id="2016913at2759"/>
<organism evidence="5 6">
    <name type="scientific">Pochonia chlamydosporia 170</name>
    <dbReference type="NCBI Taxonomy" id="1380566"/>
    <lineage>
        <taxon>Eukaryota</taxon>
        <taxon>Fungi</taxon>
        <taxon>Dikarya</taxon>
        <taxon>Ascomycota</taxon>
        <taxon>Pezizomycotina</taxon>
        <taxon>Sordariomycetes</taxon>
        <taxon>Hypocreomycetidae</taxon>
        <taxon>Hypocreales</taxon>
        <taxon>Clavicipitaceae</taxon>
        <taxon>Pochonia</taxon>
    </lineage>
</organism>
<protein>
    <submittedName>
        <fullName evidence="5">Importin 13</fullName>
    </submittedName>
</protein>
<evidence type="ECO:0000256" key="3">
    <source>
        <dbReference type="ARBA" id="ARBA00022448"/>
    </source>
</evidence>
<evidence type="ECO:0000256" key="4">
    <source>
        <dbReference type="ARBA" id="ARBA00023242"/>
    </source>
</evidence>
<dbReference type="InterPro" id="IPR051345">
    <property type="entry name" value="Importin_beta-like_NTR"/>
</dbReference>
<gene>
    <name evidence="5" type="ORF">VFPPC_04513</name>
</gene>
<dbReference type="Gene3D" id="1.25.10.10">
    <property type="entry name" value="Leucine-rich Repeat Variant"/>
    <property type="match status" value="1"/>
</dbReference>
<dbReference type="PANTHER" id="PTHR12363">
    <property type="entry name" value="TRANSPORTIN 3 AND IMPORTIN 13"/>
    <property type="match status" value="1"/>
</dbReference>
<dbReference type="Proteomes" id="UP000078397">
    <property type="component" value="Unassembled WGS sequence"/>
</dbReference>
<dbReference type="AlphaFoldDB" id="A0A179FRM4"/>
<evidence type="ECO:0000313" key="5">
    <source>
        <dbReference type="EMBL" id="OAQ68264.1"/>
    </source>
</evidence>
<comment type="caution">
    <text evidence="5">The sequence shown here is derived from an EMBL/GenBank/DDBJ whole genome shotgun (WGS) entry which is preliminary data.</text>
</comment>
<keyword evidence="6" id="KW-1185">Reference proteome</keyword>
<dbReference type="GO" id="GO:0005634">
    <property type="term" value="C:nucleus"/>
    <property type="evidence" value="ECO:0007669"/>
    <property type="project" value="UniProtKB-SubCell"/>
</dbReference>
<evidence type="ECO:0000256" key="2">
    <source>
        <dbReference type="ARBA" id="ARBA00007991"/>
    </source>
</evidence>
<keyword evidence="4" id="KW-0539">Nucleus</keyword>
<dbReference type="EMBL" id="LSBJ02000003">
    <property type="protein sequence ID" value="OAQ68264.1"/>
    <property type="molecule type" value="Genomic_DNA"/>
</dbReference>
<evidence type="ECO:0000256" key="1">
    <source>
        <dbReference type="ARBA" id="ARBA00004123"/>
    </source>
</evidence>